<reference evidence="2" key="2">
    <citation type="submission" date="2024-02" db="EMBL/GenBank/DDBJ databases">
        <title>The Genome Sequence of Enterococcus diestrammenae JM9A.</title>
        <authorList>
            <person name="Earl A."/>
            <person name="Manson A."/>
            <person name="Gilmore M."/>
            <person name="Sanders J."/>
            <person name="Shea T."/>
            <person name="Howe W."/>
            <person name="Livny J."/>
            <person name="Cuomo C."/>
            <person name="Neafsey D."/>
            <person name="Birren B."/>
        </authorList>
    </citation>
    <scope>NUCLEOTIDE SEQUENCE</scope>
    <source>
        <strain evidence="2">JM9A</strain>
    </source>
</reference>
<feature type="transmembrane region" description="Helical" evidence="1">
    <location>
        <begin position="118"/>
        <end position="137"/>
    </location>
</feature>
<feature type="transmembrane region" description="Helical" evidence="1">
    <location>
        <begin position="167"/>
        <end position="200"/>
    </location>
</feature>
<keyword evidence="1" id="KW-0472">Membrane</keyword>
<reference evidence="2" key="1">
    <citation type="submission" date="2016-06" db="EMBL/GenBank/DDBJ databases">
        <authorList>
            <person name="Van Tyne D."/>
        </authorList>
    </citation>
    <scope>NUCLEOTIDE SEQUENCE</scope>
    <source>
        <strain evidence="2">JM9A</strain>
    </source>
</reference>
<sequence length="217" mass="24809">MNPLILNKYLSFVGNLFLLNCLYLLVNLPMVLMILFFPASLATLIFFLLPALLITPATVALFATCGRWQREKQINVLKDFFHDYRQNFKLAFTYGMLAWGLFFILIIDALWLLNSKNFLLLIFIVILLALAIMMYLLQCGNIGRFTVNFKSLLRVGIYGVIRYFPKLFFSASCLIILLAILAVAPAFGVAIGFSAVGYFIMTYLRPVLEKLEEEFIQ</sequence>
<keyword evidence="3" id="KW-1185">Reference proteome</keyword>
<dbReference type="Pfam" id="PF04854">
    <property type="entry name" value="DUF624"/>
    <property type="match status" value="1"/>
</dbReference>
<keyword evidence="1" id="KW-0812">Transmembrane</keyword>
<feature type="transmembrane region" description="Helical" evidence="1">
    <location>
        <begin position="43"/>
        <end position="66"/>
    </location>
</feature>
<evidence type="ECO:0008006" key="4">
    <source>
        <dbReference type="Google" id="ProtNLM"/>
    </source>
</evidence>
<evidence type="ECO:0000256" key="1">
    <source>
        <dbReference type="SAM" id="Phobius"/>
    </source>
</evidence>
<accession>A0ABV0EXF2</accession>
<dbReference type="Proteomes" id="UP001429357">
    <property type="component" value="Unassembled WGS sequence"/>
</dbReference>
<gene>
    <name evidence="2" type="ORF">BAU18_000024</name>
</gene>
<feature type="transmembrane region" description="Helical" evidence="1">
    <location>
        <begin position="87"/>
        <end position="112"/>
    </location>
</feature>
<keyword evidence="1" id="KW-1133">Transmembrane helix</keyword>
<protein>
    <recommendedName>
        <fullName evidence="4">DUF624 domain-containing protein</fullName>
    </recommendedName>
</protein>
<evidence type="ECO:0000313" key="2">
    <source>
        <dbReference type="EMBL" id="MEO1780485.1"/>
    </source>
</evidence>
<feature type="transmembrane region" description="Helical" evidence="1">
    <location>
        <begin position="12"/>
        <end position="37"/>
    </location>
</feature>
<evidence type="ECO:0000313" key="3">
    <source>
        <dbReference type="Proteomes" id="UP001429357"/>
    </source>
</evidence>
<dbReference type="RefSeq" id="WP_161870228.1">
    <property type="nucleotide sequence ID" value="NZ_MAEI02000001.1"/>
</dbReference>
<dbReference type="EMBL" id="MAEI02000001">
    <property type="protein sequence ID" value="MEO1780485.1"/>
    <property type="molecule type" value="Genomic_DNA"/>
</dbReference>
<dbReference type="InterPro" id="IPR006938">
    <property type="entry name" value="DUF624"/>
</dbReference>
<proteinExistence type="predicted"/>
<name>A0ABV0EXF2_9ENTE</name>
<comment type="caution">
    <text evidence="2">The sequence shown here is derived from an EMBL/GenBank/DDBJ whole genome shotgun (WGS) entry which is preliminary data.</text>
</comment>
<organism evidence="2 3">
    <name type="scientific">Enterococcus diestrammenae</name>
    <dbReference type="NCBI Taxonomy" id="1155073"/>
    <lineage>
        <taxon>Bacteria</taxon>
        <taxon>Bacillati</taxon>
        <taxon>Bacillota</taxon>
        <taxon>Bacilli</taxon>
        <taxon>Lactobacillales</taxon>
        <taxon>Enterococcaceae</taxon>
        <taxon>Enterococcus</taxon>
    </lineage>
</organism>